<accession>A0ACC1LTE0</accession>
<organism evidence="1 2">
    <name type="scientific">Coemansia aciculifera</name>
    <dbReference type="NCBI Taxonomy" id="417176"/>
    <lineage>
        <taxon>Eukaryota</taxon>
        <taxon>Fungi</taxon>
        <taxon>Fungi incertae sedis</taxon>
        <taxon>Zoopagomycota</taxon>
        <taxon>Kickxellomycotina</taxon>
        <taxon>Kickxellomycetes</taxon>
        <taxon>Kickxellales</taxon>
        <taxon>Kickxellaceae</taxon>
        <taxon>Coemansia</taxon>
    </lineage>
</organism>
<dbReference type="Proteomes" id="UP001139981">
    <property type="component" value="Unassembled WGS sequence"/>
</dbReference>
<proteinExistence type="predicted"/>
<name>A0ACC1LTE0_9FUNG</name>
<keyword evidence="2" id="KW-1185">Reference proteome</keyword>
<reference evidence="1" key="1">
    <citation type="submission" date="2022-07" db="EMBL/GenBank/DDBJ databases">
        <title>Phylogenomic reconstructions and comparative analyses of Kickxellomycotina fungi.</title>
        <authorList>
            <person name="Reynolds N.K."/>
            <person name="Stajich J.E."/>
            <person name="Barry K."/>
            <person name="Grigoriev I.V."/>
            <person name="Crous P."/>
            <person name="Smith M.E."/>
        </authorList>
    </citation>
    <scope>NUCLEOTIDE SEQUENCE</scope>
    <source>
        <strain evidence="1">CBS 190363</strain>
    </source>
</reference>
<evidence type="ECO:0000313" key="1">
    <source>
        <dbReference type="EMBL" id="KAJ2878703.1"/>
    </source>
</evidence>
<evidence type="ECO:0000313" key="2">
    <source>
        <dbReference type="Proteomes" id="UP001139981"/>
    </source>
</evidence>
<protein>
    <submittedName>
        <fullName evidence="1">Uncharacterized protein</fullName>
    </submittedName>
</protein>
<gene>
    <name evidence="1" type="ORF">IWW38_006261</name>
</gene>
<sequence length="200" mass="20483">MHNAFIFFIIYVAGQTVVHEDDFGGIAAASSAAAAAAVADPVPAPEEDEDVDVDEDVDEDMPLSAAGENDAAIEAENTNQDTELPPPPSTDNADNADNSGIVDIVNSSFDNAVDAAVAAVEKVAVATYGAHSIGNLVAEEDSPLTAPREDMSVDGNNSAPATPVASTSIDDPALLLPEDLLPEPVDNSAADSASDNQFFT</sequence>
<comment type="caution">
    <text evidence="1">The sequence shown here is derived from an EMBL/GenBank/DDBJ whole genome shotgun (WGS) entry which is preliminary data.</text>
</comment>
<dbReference type="EMBL" id="JANBVB010003479">
    <property type="protein sequence ID" value="KAJ2878703.1"/>
    <property type="molecule type" value="Genomic_DNA"/>
</dbReference>